<dbReference type="PANTHER" id="PTHR35936">
    <property type="entry name" value="MEMBRANE-BOUND LYTIC MUREIN TRANSGLYCOSYLASE F"/>
    <property type="match status" value="1"/>
</dbReference>
<evidence type="ECO:0000259" key="3">
    <source>
        <dbReference type="Pfam" id="PF00497"/>
    </source>
</evidence>
<protein>
    <submittedName>
        <fullName evidence="4">Substrate-binding periplasmic protein</fullName>
    </submittedName>
</protein>
<keyword evidence="2" id="KW-0732">Signal</keyword>
<proteinExistence type="inferred from homology"/>
<feature type="domain" description="Solute-binding protein family 3/N-terminal" evidence="3">
    <location>
        <begin position="11"/>
        <end position="193"/>
    </location>
</feature>
<name>A0ABW8BXE6_9GAMM</name>
<dbReference type="EMBL" id="JBITWC010000045">
    <property type="protein sequence ID" value="MFI8751892.1"/>
    <property type="molecule type" value="Genomic_DNA"/>
</dbReference>
<dbReference type="RefSeq" id="WP_253505023.1">
    <property type="nucleotide sequence ID" value="NZ_JBITWC010000045.1"/>
</dbReference>
<dbReference type="Proteomes" id="UP001614338">
    <property type="component" value="Unassembled WGS sequence"/>
</dbReference>
<sequence>MSSIEGGTLYIGVTENPPWIIRQDQQPRGLEADLLNAFADTLNATVEWQWGSENELLQALKHHQLDIVAGGLTSNTRISQLAAATRPFYTTQHTLGFKAEETQTQRASPPPLQQSDVALPRLNTVYQAIEELGATPVISANPERTQGWVAGPTWWLKAHGFTVTSHTLAKEKHVMALPKGENALMLALQRHLHQSGSLETHLQRLEAAQ</sequence>
<dbReference type="SUPFAM" id="SSF53850">
    <property type="entry name" value="Periplasmic binding protein-like II"/>
    <property type="match status" value="1"/>
</dbReference>
<keyword evidence="5" id="KW-1185">Reference proteome</keyword>
<dbReference type="Pfam" id="PF00497">
    <property type="entry name" value="SBP_bac_3"/>
    <property type="match status" value="1"/>
</dbReference>
<dbReference type="Gene3D" id="3.40.190.10">
    <property type="entry name" value="Periplasmic binding protein-like II"/>
    <property type="match status" value="1"/>
</dbReference>
<evidence type="ECO:0000313" key="4">
    <source>
        <dbReference type="EMBL" id="MFI8751892.1"/>
    </source>
</evidence>
<organism evidence="4 5">
    <name type="scientific">Vreelandella lionensis</name>
    <dbReference type="NCBI Taxonomy" id="1144478"/>
    <lineage>
        <taxon>Bacteria</taxon>
        <taxon>Pseudomonadati</taxon>
        <taxon>Pseudomonadota</taxon>
        <taxon>Gammaproteobacteria</taxon>
        <taxon>Oceanospirillales</taxon>
        <taxon>Halomonadaceae</taxon>
        <taxon>Vreelandella</taxon>
    </lineage>
</organism>
<dbReference type="PANTHER" id="PTHR35936:SF32">
    <property type="entry name" value="MEMBRANE-BOUND LYTIC MUREIN TRANSGLYCOSYLASE F"/>
    <property type="match status" value="1"/>
</dbReference>
<comment type="caution">
    <text evidence="4">The sequence shown here is derived from an EMBL/GenBank/DDBJ whole genome shotgun (WGS) entry which is preliminary data.</text>
</comment>
<comment type="similarity">
    <text evidence="1">Belongs to the bacterial solute-binding protein 3 family.</text>
</comment>
<evidence type="ECO:0000256" key="1">
    <source>
        <dbReference type="ARBA" id="ARBA00010333"/>
    </source>
</evidence>
<reference evidence="4 5" key="1">
    <citation type="submission" date="2024-10" db="EMBL/GenBank/DDBJ databases">
        <title>The Natural Products Discovery Center: Release of the First 8490 Sequenced Strains for Exploring Actinobacteria Biosynthetic Diversity.</title>
        <authorList>
            <person name="Kalkreuter E."/>
            <person name="Kautsar S.A."/>
            <person name="Yang D."/>
            <person name="Bader C.D."/>
            <person name="Teijaro C.N."/>
            <person name="Fluegel L."/>
            <person name="Davis C.M."/>
            <person name="Simpson J.R."/>
            <person name="Lauterbach L."/>
            <person name="Steele A.D."/>
            <person name="Gui C."/>
            <person name="Meng S."/>
            <person name="Li G."/>
            <person name="Viehrig K."/>
            <person name="Ye F."/>
            <person name="Su P."/>
            <person name="Kiefer A.F."/>
            <person name="Nichols A."/>
            <person name="Cepeda A.J."/>
            <person name="Yan W."/>
            <person name="Fan B."/>
            <person name="Jiang Y."/>
            <person name="Adhikari A."/>
            <person name="Zheng C.-J."/>
            <person name="Schuster L."/>
            <person name="Cowan T.M."/>
            <person name="Smanski M.J."/>
            <person name="Chevrette M.G."/>
            <person name="De Carvalho L.P.S."/>
            <person name="Shen B."/>
        </authorList>
    </citation>
    <scope>NUCLEOTIDE SEQUENCE [LARGE SCALE GENOMIC DNA]</scope>
    <source>
        <strain evidence="4 5">NPDC077409</strain>
    </source>
</reference>
<accession>A0ABW8BXE6</accession>
<evidence type="ECO:0000256" key="2">
    <source>
        <dbReference type="ARBA" id="ARBA00022729"/>
    </source>
</evidence>
<gene>
    <name evidence="4" type="ORF">ACIGG6_18065</name>
</gene>
<evidence type="ECO:0000313" key="5">
    <source>
        <dbReference type="Proteomes" id="UP001614338"/>
    </source>
</evidence>
<dbReference type="InterPro" id="IPR001638">
    <property type="entry name" value="Solute-binding_3/MltF_N"/>
</dbReference>